<dbReference type="Pfam" id="PF26607">
    <property type="entry name" value="DUF8189"/>
    <property type="match status" value="1"/>
</dbReference>
<dbReference type="Gene3D" id="2.120.10.70">
    <property type="entry name" value="Fucose-specific lectin"/>
    <property type="match status" value="2"/>
</dbReference>
<feature type="compositionally biased region" description="Low complexity" evidence="1">
    <location>
        <begin position="444"/>
        <end position="454"/>
    </location>
</feature>
<dbReference type="InterPro" id="IPR058502">
    <property type="entry name" value="PLL-like_beta-prop"/>
</dbReference>
<reference evidence="5" key="2">
    <citation type="submission" date="2020-04" db="EMBL/GenBank/DDBJ databases">
        <authorList>
            <consortium name="NCBI Genome Project"/>
        </authorList>
    </citation>
    <scope>NUCLEOTIDE SEQUENCE</scope>
    <source>
        <strain evidence="5">CBS 781.70</strain>
    </source>
</reference>
<reference evidence="3 5" key="1">
    <citation type="submission" date="2020-01" db="EMBL/GenBank/DDBJ databases">
        <authorList>
            <consortium name="DOE Joint Genome Institute"/>
            <person name="Haridas S."/>
            <person name="Albert R."/>
            <person name="Binder M."/>
            <person name="Bloem J."/>
            <person name="Labutti K."/>
            <person name="Salamov A."/>
            <person name="Andreopoulos B."/>
            <person name="Baker S.E."/>
            <person name="Barry K."/>
            <person name="Bills G."/>
            <person name="Bluhm B.H."/>
            <person name="Cannon C."/>
            <person name="Castanera R."/>
            <person name="Culley D.E."/>
            <person name="Daum C."/>
            <person name="Ezra D."/>
            <person name="Gonzalez J.B."/>
            <person name="Henrissat B."/>
            <person name="Kuo A."/>
            <person name="Liang C."/>
            <person name="Lipzen A."/>
            <person name="Lutzoni F."/>
            <person name="Magnuson J."/>
            <person name="Mondo S."/>
            <person name="Nolan M."/>
            <person name="Ohm R."/>
            <person name="Pangilinan J."/>
            <person name="Park H.-J."/>
            <person name="Ramirez L."/>
            <person name="Alfaro M."/>
            <person name="Sun H."/>
            <person name="Tritt A."/>
            <person name="Yoshinaga Y."/>
            <person name="Zwiers L.-H."/>
            <person name="Turgeon B.G."/>
            <person name="Goodwin S.B."/>
            <person name="Spatafora J.W."/>
            <person name="Crous P.W."/>
            <person name="Grigoriev I.V."/>
        </authorList>
    </citation>
    <scope>NUCLEOTIDE SEQUENCE</scope>
    <source>
        <strain evidence="3 5">CBS 781.70</strain>
    </source>
</reference>
<feature type="region of interest" description="Disordered" evidence="1">
    <location>
        <begin position="361"/>
        <end position="400"/>
    </location>
</feature>
<evidence type="ECO:0000259" key="2">
    <source>
        <dbReference type="Pfam" id="PF26607"/>
    </source>
</evidence>
<feature type="region of interest" description="Disordered" evidence="1">
    <location>
        <begin position="416"/>
        <end position="462"/>
    </location>
</feature>
<dbReference type="GeneID" id="54415767"/>
<dbReference type="EMBL" id="ML975155">
    <property type="protein sequence ID" value="KAF1813405.1"/>
    <property type="molecule type" value="Genomic_DNA"/>
</dbReference>
<dbReference type="SUPFAM" id="SSF89372">
    <property type="entry name" value="Fucose-specific lectin"/>
    <property type="match status" value="1"/>
</dbReference>
<protein>
    <submittedName>
        <fullName evidence="3 5">Fucose-specific lectin</fullName>
    </submittedName>
</protein>
<dbReference type="Proteomes" id="UP000504638">
    <property type="component" value="Unplaced"/>
</dbReference>
<feature type="compositionally biased region" description="Polar residues" evidence="1">
    <location>
        <begin position="390"/>
        <end position="400"/>
    </location>
</feature>
<evidence type="ECO:0000313" key="4">
    <source>
        <dbReference type="Proteomes" id="UP000504638"/>
    </source>
</evidence>
<accession>A0A6G1G5N3</accession>
<dbReference type="OrthoDB" id="406838at2759"/>
<dbReference type="CDD" id="cd22954">
    <property type="entry name" value="PLL_lectin"/>
    <property type="match status" value="1"/>
</dbReference>
<name>A0A6G1G5N3_9PEZI</name>
<dbReference type="GO" id="GO:0030246">
    <property type="term" value="F:carbohydrate binding"/>
    <property type="evidence" value="ECO:0007669"/>
    <property type="project" value="UniProtKB-KW"/>
</dbReference>
<feature type="domain" description="PLL-like beta propeller" evidence="2">
    <location>
        <begin position="185"/>
        <end position="385"/>
    </location>
</feature>
<dbReference type="RefSeq" id="XP_033535036.1">
    <property type="nucleotide sequence ID" value="XM_033675197.1"/>
</dbReference>
<proteinExistence type="predicted"/>
<evidence type="ECO:0000313" key="5">
    <source>
        <dbReference type="RefSeq" id="XP_033535036.1"/>
    </source>
</evidence>
<keyword evidence="4" id="KW-1185">Reference proteome</keyword>
<sequence>MVFFFGICLKSFINESCYIPSFPRQGSQNSLRIMTATTLFSLSLAILSVGRNNRHIIGWGADRGLYHSSWNGRDSTDVGTPSSCPAWNVLGGKFSSAPAAAAWGNAIDVDDDPLLSTFAVNDDGSVWHKSASADNATTWSVWETLGGVFRTDSPPAASSWARDHMSVFAVGKDDSQLYHSAHFKGRWTPWQSLGGEFASHPASVSWGSNRLDVFGIGADTGLWHRSNSGNGWEGWEPMGGAFTSPPAAVSWGQGHMCVFGVGTNKEMWYKSWAGTGWSSWQSLGGSFQSTPGAVSTGSGRMDVYGVGTDGQAWHREWRGNRWSEWETLRGSCRSAPGVATWDDGKISVICSGRQNKMVHKQWDGGKWTPEGPDWEDCGGSFMQAPPEESSAPQSTPAQEPQQIITVYETVTVTAAPGGPALTQIDSSSTTPEPTVGSGDEPESKSTTSITSFTSPDNPRSRSRIVTTTFTLSVSKVVSPADPEALFGNLE</sequence>
<gene>
    <name evidence="3 5" type="ORF">P152DRAFT_317611</name>
</gene>
<feature type="compositionally biased region" description="Polar residues" evidence="1">
    <location>
        <begin position="423"/>
        <end position="432"/>
    </location>
</feature>
<evidence type="ECO:0000256" key="1">
    <source>
        <dbReference type="SAM" id="MobiDB-lite"/>
    </source>
</evidence>
<reference evidence="5" key="3">
    <citation type="submission" date="2025-04" db="UniProtKB">
        <authorList>
            <consortium name="RefSeq"/>
        </authorList>
    </citation>
    <scope>IDENTIFICATION</scope>
    <source>
        <strain evidence="5">CBS 781.70</strain>
    </source>
</reference>
<evidence type="ECO:0000313" key="3">
    <source>
        <dbReference type="EMBL" id="KAF1813405.1"/>
    </source>
</evidence>
<keyword evidence="3" id="KW-0430">Lectin</keyword>
<organism evidence="3">
    <name type="scientific">Eremomyces bilateralis CBS 781.70</name>
    <dbReference type="NCBI Taxonomy" id="1392243"/>
    <lineage>
        <taxon>Eukaryota</taxon>
        <taxon>Fungi</taxon>
        <taxon>Dikarya</taxon>
        <taxon>Ascomycota</taxon>
        <taxon>Pezizomycotina</taxon>
        <taxon>Dothideomycetes</taxon>
        <taxon>Dothideomycetes incertae sedis</taxon>
        <taxon>Eremomycetales</taxon>
        <taxon>Eremomycetaceae</taxon>
        <taxon>Eremomyces</taxon>
    </lineage>
</organism>
<dbReference type="AlphaFoldDB" id="A0A6G1G5N3"/>